<dbReference type="CDD" id="cd04453">
    <property type="entry name" value="S1_RNase_E"/>
    <property type="match status" value="1"/>
</dbReference>
<evidence type="ECO:0000259" key="8">
    <source>
        <dbReference type="Pfam" id="PF10150"/>
    </source>
</evidence>
<dbReference type="GO" id="GO:0004519">
    <property type="term" value="F:endonuclease activity"/>
    <property type="evidence" value="ECO:0007669"/>
    <property type="project" value="UniProtKB-KW"/>
</dbReference>
<evidence type="ECO:0000256" key="7">
    <source>
        <dbReference type="ARBA" id="ARBA00022884"/>
    </source>
</evidence>
<dbReference type="EMBL" id="ALYF01000003">
    <property type="protein sequence ID" value="EJW20811.1"/>
    <property type="molecule type" value="Genomic_DNA"/>
</dbReference>
<gene>
    <name evidence="9" type="ORF">IMCC14465_06070</name>
</gene>
<dbReference type="SUPFAM" id="SSF50249">
    <property type="entry name" value="Nucleic acid-binding proteins"/>
    <property type="match status" value="1"/>
</dbReference>
<dbReference type="PANTHER" id="PTHR30001:SF1">
    <property type="entry name" value="RIBONUCLEASE E_G-LIKE PROTEIN, CHLOROPLASTIC"/>
    <property type="match status" value="1"/>
</dbReference>
<dbReference type="Gene3D" id="2.40.50.140">
    <property type="entry name" value="Nucleic acid-binding proteins"/>
    <property type="match status" value="1"/>
</dbReference>
<keyword evidence="10" id="KW-1185">Reference proteome</keyword>
<name>J9DFZ8_9PROT</name>
<evidence type="ECO:0000256" key="5">
    <source>
        <dbReference type="ARBA" id="ARBA00022801"/>
    </source>
</evidence>
<evidence type="ECO:0000256" key="4">
    <source>
        <dbReference type="ARBA" id="ARBA00022759"/>
    </source>
</evidence>
<reference evidence="9 10" key="1">
    <citation type="journal article" date="2012" name="J. Bacteriol.">
        <title>Genome Sequence of Strain IMCC14465, Isolated from the East Sea, Belonging to the PS1 Clade of Alphaproteobacteria.</title>
        <authorList>
            <person name="Yang S.J."/>
            <person name="Kang I."/>
            <person name="Cho J.C."/>
        </authorList>
    </citation>
    <scope>NUCLEOTIDE SEQUENCE [LARGE SCALE GENOMIC DNA]</scope>
    <source>
        <strain evidence="9 10">IMCC14465</strain>
    </source>
</reference>
<dbReference type="PATRIC" id="fig|1220535.3.peg.605"/>
<dbReference type="InterPro" id="IPR004659">
    <property type="entry name" value="RNase_E/G"/>
</dbReference>
<dbReference type="Pfam" id="PF10150">
    <property type="entry name" value="RNase_E_G"/>
    <property type="match status" value="1"/>
</dbReference>
<dbReference type="NCBIfam" id="TIGR00757">
    <property type="entry name" value="RNaseEG"/>
    <property type="match status" value="1"/>
</dbReference>
<dbReference type="InterPro" id="IPR012340">
    <property type="entry name" value="NA-bd_OB-fold"/>
</dbReference>
<dbReference type="GO" id="GO:0004540">
    <property type="term" value="F:RNA nuclease activity"/>
    <property type="evidence" value="ECO:0007669"/>
    <property type="project" value="InterPro"/>
</dbReference>
<dbReference type="PANTHER" id="PTHR30001">
    <property type="entry name" value="RIBONUCLEASE"/>
    <property type="match status" value="1"/>
</dbReference>
<organism evidence="9 10">
    <name type="scientific">alpha proteobacterium IMCC14465</name>
    <dbReference type="NCBI Taxonomy" id="1220535"/>
    <lineage>
        <taxon>Bacteria</taxon>
        <taxon>Pseudomonadati</taxon>
        <taxon>Pseudomonadota</taxon>
        <taxon>Alphaproteobacteria</taxon>
        <taxon>PS1 clade</taxon>
    </lineage>
</organism>
<keyword evidence="6" id="KW-0460">Magnesium</keyword>
<dbReference type="STRING" id="1220535.IMCC14465_06070"/>
<evidence type="ECO:0000256" key="2">
    <source>
        <dbReference type="ARBA" id="ARBA00022722"/>
    </source>
</evidence>
<accession>J9DFZ8</accession>
<dbReference type="GO" id="GO:0005737">
    <property type="term" value="C:cytoplasm"/>
    <property type="evidence" value="ECO:0007669"/>
    <property type="project" value="TreeGrafter"/>
</dbReference>
<keyword evidence="5" id="KW-0378">Hydrolase</keyword>
<dbReference type="GO" id="GO:0016787">
    <property type="term" value="F:hydrolase activity"/>
    <property type="evidence" value="ECO:0007669"/>
    <property type="project" value="UniProtKB-KW"/>
</dbReference>
<proteinExistence type="predicted"/>
<dbReference type="GO" id="GO:0046872">
    <property type="term" value="F:metal ion binding"/>
    <property type="evidence" value="ECO:0007669"/>
    <property type="project" value="UniProtKB-KW"/>
</dbReference>
<keyword evidence="3" id="KW-0479">Metal-binding</keyword>
<evidence type="ECO:0000313" key="9">
    <source>
        <dbReference type="EMBL" id="EJW20811.1"/>
    </source>
</evidence>
<dbReference type="OrthoDB" id="9804278at2"/>
<evidence type="ECO:0000256" key="6">
    <source>
        <dbReference type="ARBA" id="ARBA00022842"/>
    </source>
</evidence>
<dbReference type="Proteomes" id="UP000004836">
    <property type="component" value="Unassembled WGS sequence"/>
</dbReference>
<keyword evidence="4" id="KW-0255">Endonuclease</keyword>
<dbReference type="GO" id="GO:0006364">
    <property type="term" value="P:rRNA processing"/>
    <property type="evidence" value="ECO:0007669"/>
    <property type="project" value="TreeGrafter"/>
</dbReference>
<sequence>MGYEVLMSVELGHVFVANVNDGKLIDLRIEPVGSDNQDVGRIYLAKVARVVPRLQAAFVNIGENSDGFLGAREARTLLVDADRDTPIEDCVHDGDTVLVQVNRPADGDKGPQLTADISLPGRYAVLTPCRSKVSVSRSIEDDKERQRLIDLAETVRDRLGIEGMDGLAGWVLRTAAEGVDNELLEKDMEMIAGIWTDILDKGDDNDPPCLLHQDLGGVERGLRDFIRPDTKSVTIEGEAAFRMARSYCQKVMPQAEALIAQSASDEILFDRYDINGIIDKALNPRVDLPSGGWITIETTEAMTTIDVNSGSHSDPALAINLEAVTEIANQIPLRAVGGLIAIDFIDMSDEADGKKIEESLLAAFEDDRVPVRIGQMSNFGVIEMTRKRDRLSLMKSLPAGYFDDPDDKNDPNGNND</sequence>
<protein>
    <recommendedName>
        <fullName evidence="8">RNA-binding protein AU-1/Ribonuclease E/G domain-containing protein</fullName>
    </recommendedName>
</protein>
<dbReference type="InterPro" id="IPR019307">
    <property type="entry name" value="RNA-bd_AU-1/RNase_E/G"/>
</dbReference>
<evidence type="ECO:0000256" key="1">
    <source>
        <dbReference type="ARBA" id="ARBA00001946"/>
    </source>
</evidence>
<dbReference type="AlphaFoldDB" id="J9DFZ8"/>
<dbReference type="GO" id="GO:0003723">
    <property type="term" value="F:RNA binding"/>
    <property type="evidence" value="ECO:0007669"/>
    <property type="project" value="UniProtKB-KW"/>
</dbReference>
<feature type="domain" description="RNA-binding protein AU-1/Ribonuclease E/G" evidence="8">
    <location>
        <begin position="118"/>
        <end position="388"/>
    </location>
</feature>
<evidence type="ECO:0000256" key="3">
    <source>
        <dbReference type="ARBA" id="ARBA00022723"/>
    </source>
</evidence>
<evidence type="ECO:0000313" key="10">
    <source>
        <dbReference type="Proteomes" id="UP000004836"/>
    </source>
</evidence>
<comment type="cofactor">
    <cofactor evidence="1">
        <name>Mg(2+)</name>
        <dbReference type="ChEBI" id="CHEBI:18420"/>
    </cofactor>
</comment>
<keyword evidence="2" id="KW-0540">Nuclease</keyword>
<dbReference type="eggNOG" id="COG1530">
    <property type="taxonomic scope" value="Bacteria"/>
</dbReference>
<comment type="caution">
    <text evidence="9">The sequence shown here is derived from an EMBL/GenBank/DDBJ whole genome shotgun (WGS) entry which is preliminary data.</text>
</comment>
<keyword evidence="7" id="KW-0694">RNA-binding</keyword>